<dbReference type="InterPro" id="IPR039793">
    <property type="entry name" value="UROS/Hem4"/>
</dbReference>
<evidence type="ECO:0000256" key="5">
    <source>
        <dbReference type="ARBA" id="ARBA00023244"/>
    </source>
</evidence>
<dbReference type="InterPro" id="IPR036108">
    <property type="entry name" value="4pyrrol_syn_uPrphyn_synt_sf"/>
</dbReference>
<dbReference type="Proteomes" id="UP000252884">
    <property type="component" value="Unassembled WGS sequence"/>
</dbReference>
<sequence length="253" mass="26990">MRVLVTRPLREALHWCEQLRARGLSAEPLPLIDIRPTDPAPVREAWDRLADCRAAMFVSANAVEAFFAAKPVALVWPAQTAAWATGPGTARALRAAGVPTQALVAPPADAPQFDSEALWRLVGTDAGLAGAQVLIVRGTDADGRLAGRPWLADQLVAAGARVHALAAYARELPRWDRATRERATGATDALWLFSSSDAVRHLQQLLPDASWRATRALATHARIAEAASAAGFGHVATVRPDLDDVVASIESAR</sequence>
<proteinExistence type="inferred from homology"/>
<comment type="similarity">
    <text evidence="2 9">Belongs to the uroporphyrinogen-III synthase family.</text>
</comment>
<dbReference type="Gene3D" id="3.40.50.10090">
    <property type="match status" value="2"/>
</dbReference>
<evidence type="ECO:0000256" key="2">
    <source>
        <dbReference type="ARBA" id="ARBA00008133"/>
    </source>
</evidence>
<protein>
    <recommendedName>
        <fullName evidence="7 9">Uroporphyrinogen-III synthase</fullName>
        <ecNumber evidence="3 9">4.2.1.75</ecNumber>
    </recommendedName>
</protein>
<feature type="domain" description="Tetrapyrrole biosynthesis uroporphyrinogen III synthase" evidence="10">
    <location>
        <begin position="17"/>
        <end position="246"/>
    </location>
</feature>
<keyword evidence="5 9" id="KW-0627">Porphyrin biosynthesis</keyword>
<dbReference type="PANTHER" id="PTHR38042:SF1">
    <property type="entry name" value="UROPORPHYRINOGEN-III SYNTHASE, CHLOROPLASTIC"/>
    <property type="match status" value="1"/>
</dbReference>
<gene>
    <name evidence="11" type="ORF">DES41_102271</name>
</gene>
<evidence type="ECO:0000256" key="8">
    <source>
        <dbReference type="ARBA" id="ARBA00048617"/>
    </source>
</evidence>
<dbReference type="CDD" id="cd06578">
    <property type="entry name" value="HemD"/>
    <property type="match status" value="1"/>
</dbReference>
<evidence type="ECO:0000256" key="3">
    <source>
        <dbReference type="ARBA" id="ARBA00013109"/>
    </source>
</evidence>
<dbReference type="GO" id="GO:0006782">
    <property type="term" value="P:protoporphyrinogen IX biosynthetic process"/>
    <property type="evidence" value="ECO:0007669"/>
    <property type="project" value="UniProtKB-UniRule"/>
</dbReference>
<keyword evidence="4 9" id="KW-0456">Lyase</keyword>
<dbReference type="GO" id="GO:0006780">
    <property type="term" value="P:uroporphyrinogen III biosynthetic process"/>
    <property type="evidence" value="ECO:0007669"/>
    <property type="project" value="UniProtKB-UniRule"/>
</dbReference>
<dbReference type="PANTHER" id="PTHR38042">
    <property type="entry name" value="UROPORPHYRINOGEN-III SYNTHASE, CHLOROPLASTIC"/>
    <property type="match status" value="1"/>
</dbReference>
<dbReference type="Pfam" id="PF02602">
    <property type="entry name" value="HEM4"/>
    <property type="match status" value="1"/>
</dbReference>
<dbReference type="SUPFAM" id="SSF69618">
    <property type="entry name" value="HemD-like"/>
    <property type="match status" value="1"/>
</dbReference>
<dbReference type="OrthoDB" id="9787650at2"/>
<comment type="function">
    <text evidence="6 9">Catalyzes cyclization of the linear tetrapyrrole, hydroxymethylbilane, to the macrocyclic uroporphyrinogen III.</text>
</comment>
<accession>A0A368Y6W9</accession>
<dbReference type="InterPro" id="IPR003754">
    <property type="entry name" value="4pyrrol_synth_uPrphyn_synth"/>
</dbReference>
<dbReference type="RefSeq" id="WP_114467104.1">
    <property type="nucleotide sequence ID" value="NZ_QPJK01000002.1"/>
</dbReference>
<dbReference type="AlphaFoldDB" id="A0A368Y6W9"/>
<evidence type="ECO:0000313" key="11">
    <source>
        <dbReference type="EMBL" id="RCW73954.1"/>
    </source>
</evidence>
<evidence type="ECO:0000256" key="4">
    <source>
        <dbReference type="ARBA" id="ARBA00023239"/>
    </source>
</evidence>
<evidence type="ECO:0000256" key="1">
    <source>
        <dbReference type="ARBA" id="ARBA00004772"/>
    </source>
</evidence>
<evidence type="ECO:0000256" key="9">
    <source>
        <dbReference type="RuleBase" id="RU366031"/>
    </source>
</evidence>
<dbReference type="EMBL" id="QPJK01000002">
    <property type="protein sequence ID" value="RCW73954.1"/>
    <property type="molecule type" value="Genomic_DNA"/>
</dbReference>
<keyword evidence="12" id="KW-1185">Reference proteome</keyword>
<comment type="pathway">
    <text evidence="1 9">Porphyrin-containing compound metabolism; protoporphyrin-IX biosynthesis; coproporphyrinogen-III from 5-aminolevulinate: step 3/4.</text>
</comment>
<evidence type="ECO:0000313" key="12">
    <source>
        <dbReference type="Proteomes" id="UP000252884"/>
    </source>
</evidence>
<dbReference type="GO" id="GO:0004852">
    <property type="term" value="F:uroporphyrinogen-III synthase activity"/>
    <property type="evidence" value="ECO:0007669"/>
    <property type="project" value="UniProtKB-UniRule"/>
</dbReference>
<evidence type="ECO:0000256" key="7">
    <source>
        <dbReference type="ARBA" id="ARBA00040167"/>
    </source>
</evidence>
<evidence type="ECO:0000259" key="10">
    <source>
        <dbReference type="Pfam" id="PF02602"/>
    </source>
</evidence>
<reference evidence="11 12" key="1">
    <citation type="submission" date="2018-07" db="EMBL/GenBank/DDBJ databases">
        <title>Genomic Encyclopedia of Type Strains, Phase IV (KMG-IV): sequencing the most valuable type-strain genomes for metagenomic binning, comparative biology and taxonomic classification.</title>
        <authorList>
            <person name="Goeker M."/>
        </authorList>
    </citation>
    <scope>NUCLEOTIDE SEQUENCE [LARGE SCALE GENOMIC DNA]</scope>
    <source>
        <strain evidence="11 12">DSM 21634</strain>
    </source>
</reference>
<dbReference type="EC" id="4.2.1.75" evidence="3 9"/>
<name>A0A368Y6W9_9BURK</name>
<evidence type="ECO:0000256" key="6">
    <source>
        <dbReference type="ARBA" id="ARBA00037589"/>
    </source>
</evidence>
<comment type="catalytic activity">
    <reaction evidence="8 9">
        <text>hydroxymethylbilane = uroporphyrinogen III + H2O</text>
        <dbReference type="Rhea" id="RHEA:18965"/>
        <dbReference type="ChEBI" id="CHEBI:15377"/>
        <dbReference type="ChEBI" id="CHEBI:57308"/>
        <dbReference type="ChEBI" id="CHEBI:57845"/>
        <dbReference type="EC" id="4.2.1.75"/>
    </reaction>
</comment>
<comment type="caution">
    <text evidence="11">The sequence shown here is derived from an EMBL/GenBank/DDBJ whole genome shotgun (WGS) entry which is preliminary data.</text>
</comment>
<organism evidence="11 12">
    <name type="scientific">Pseudorhodoferax soli</name>
    <dbReference type="NCBI Taxonomy" id="545864"/>
    <lineage>
        <taxon>Bacteria</taxon>
        <taxon>Pseudomonadati</taxon>
        <taxon>Pseudomonadota</taxon>
        <taxon>Betaproteobacteria</taxon>
        <taxon>Burkholderiales</taxon>
        <taxon>Comamonadaceae</taxon>
    </lineage>
</organism>